<feature type="compositionally biased region" description="Polar residues" evidence="3">
    <location>
        <begin position="17"/>
        <end position="32"/>
    </location>
</feature>
<dbReference type="PANTHER" id="PTHR21245">
    <property type="entry name" value="HETEROGENEOUS NUCLEAR RIBONUCLEOPROTEIN"/>
    <property type="match status" value="1"/>
</dbReference>
<dbReference type="Gene3D" id="3.30.70.330">
    <property type="match status" value="1"/>
</dbReference>
<sequence length="234" mass="27780">MSQKSSSVDTISSSSSGELDTTDSVFDNSPIKNNSNRRDNRYRSITPIKKDYRKRERSESVTKSNCQKEISNKINIYEQKNLKPSKCIGVFGMRRNTNSSIIDKYFNKYGPIEDIRIIRDHYSNESKGFCFIKFERLSHATKALEEMNGKDIDGKCVRVDYAIPKDESKYKYKRRNSDDEKKRYKRRRDDTTNKYHNDDYKRRYSDRNRSLSIEKKLTRRKRYYSRSTNSSHSS</sequence>
<reference evidence="5 6" key="1">
    <citation type="submission" date="2014-09" db="EMBL/GenBank/DDBJ databases">
        <authorList>
            <person name="Martin A.A."/>
        </authorList>
    </citation>
    <scope>NUCLEOTIDE SEQUENCE</scope>
    <source>
        <strain evidence="6">ED321</strain>
        <strain evidence="5">ED321 Heterogonic</strain>
    </source>
</reference>
<dbReference type="InterPro" id="IPR035979">
    <property type="entry name" value="RBD_domain_sf"/>
</dbReference>
<feature type="compositionally biased region" description="Low complexity" evidence="3">
    <location>
        <begin position="225"/>
        <end position="234"/>
    </location>
</feature>
<dbReference type="STRING" id="34506.A0A090LCU1"/>
<feature type="compositionally biased region" description="Basic and acidic residues" evidence="3">
    <location>
        <begin position="172"/>
        <end position="216"/>
    </location>
</feature>
<dbReference type="OrthoDB" id="439808at2759"/>
<feature type="domain" description="RRM" evidence="4">
    <location>
        <begin position="86"/>
        <end position="164"/>
    </location>
</feature>
<keyword evidence="6" id="KW-1185">Reference proteome</keyword>
<feature type="compositionally biased region" description="Basic and acidic residues" evidence="3">
    <location>
        <begin position="36"/>
        <end position="60"/>
    </location>
</feature>
<reference evidence="7" key="2">
    <citation type="submission" date="2020-12" db="UniProtKB">
        <authorList>
            <consortium name="WormBaseParasite"/>
        </authorList>
    </citation>
    <scope>IDENTIFICATION</scope>
</reference>
<dbReference type="AlphaFoldDB" id="A0A090LCU1"/>
<keyword evidence="1 2" id="KW-0694">RNA-binding</keyword>
<evidence type="ECO:0000313" key="7">
    <source>
        <dbReference type="WBParaSite" id="SRAE_1000356800.1"/>
    </source>
</evidence>
<dbReference type="SMART" id="SM00360">
    <property type="entry name" value="RRM"/>
    <property type="match status" value="1"/>
</dbReference>
<dbReference type="Proteomes" id="UP000035682">
    <property type="component" value="Unplaced"/>
</dbReference>
<evidence type="ECO:0000313" key="5">
    <source>
        <dbReference type="EMBL" id="CEF65315.1"/>
    </source>
</evidence>
<dbReference type="InterPro" id="IPR012677">
    <property type="entry name" value="Nucleotide-bd_a/b_plait_sf"/>
</dbReference>
<gene>
    <name evidence="5 7 8" type="ORF">SRAE_1000356800</name>
</gene>
<dbReference type="InterPro" id="IPR000504">
    <property type="entry name" value="RRM_dom"/>
</dbReference>
<dbReference type="PROSITE" id="PS50102">
    <property type="entry name" value="RRM"/>
    <property type="match status" value="1"/>
</dbReference>
<feature type="region of interest" description="Disordered" evidence="3">
    <location>
        <begin position="172"/>
        <end position="234"/>
    </location>
</feature>
<organism evidence="5">
    <name type="scientific">Strongyloides ratti</name>
    <name type="common">Parasitic roundworm</name>
    <dbReference type="NCBI Taxonomy" id="34506"/>
    <lineage>
        <taxon>Eukaryota</taxon>
        <taxon>Metazoa</taxon>
        <taxon>Ecdysozoa</taxon>
        <taxon>Nematoda</taxon>
        <taxon>Chromadorea</taxon>
        <taxon>Rhabditida</taxon>
        <taxon>Tylenchina</taxon>
        <taxon>Panagrolaimomorpha</taxon>
        <taxon>Strongyloidoidea</taxon>
        <taxon>Strongyloididae</taxon>
        <taxon>Strongyloides</taxon>
    </lineage>
</organism>
<dbReference type="EMBL" id="LN609528">
    <property type="protein sequence ID" value="CEF65315.1"/>
    <property type="molecule type" value="Genomic_DNA"/>
</dbReference>
<feature type="region of interest" description="Disordered" evidence="3">
    <location>
        <begin position="1"/>
        <end position="64"/>
    </location>
</feature>
<feature type="compositionally biased region" description="Low complexity" evidence="3">
    <location>
        <begin position="1"/>
        <end position="16"/>
    </location>
</feature>
<name>A0A090LCU1_STRRB</name>
<dbReference type="RefSeq" id="XP_024504516.1">
    <property type="nucleotide sequence ID" value="XM_024650772.1"/>
</dbReference>
<evidence type="ECO:0000259" key="4">
    <source>
        <dbReference type="PROSITE" id="PS50102"/>
    </source>
</evidence>
<dbReference type="SUPFAM" id="SSF54928">
    <property type="entry name" value="RNA-binding domain, RBD"/>
    <property type="match status" value="1"/>
</dbReference>
<evidence type="ECO:0000256" key="2">
    <source>
        <dbReference type="PROSITE-ProRule" id="PRU00176"/>
    </source>
</evidence>
<dbReference type="CTD" id="36377680"/>
<evidence type="ECO:0000313" key="8">
    <source>
        <dbReference type="WormBase" id="SRAE_1000356800"/>
    </source>
</evidence>
<evidence type="ECO:0000256" key="1">
    <source>
        <dbReference type="ARBA" id="ARBA00022884"/>
    </source>
</evidence>
<dbReference type="WormBase" id="SRAE_1000356800">
    <property type="protein sequence ID" value="SRP08726"/>
    <property type="gene ID" value="WBGene00260185"/>
</dbReference>
<dbReference type="GO" id="GO:0003723">
    <property type="term" value="F:RNA binding"/>
    <property type="evidence" value="ECO:0007669"/>
    <property type="project" value="UniProtKB-UniRule"/>
</dbReference>
<proteinExistence type="predicted"/>
<protein>
    <submittedName>
        <fullName evidence="5 7">Transformer-2 sex-determining protein</fullName>
    </submittedName>
</protein>
<dbReference type="Pfam" id="PF00076">
    <property type="entry name" value="RRM_1"/>
    <property type="match status" value="1"/>
</dbReference>
<dbReference type="WBParaSite" id="SRAE_1000356800.1">
    <property type="protein sequence ID" value="SRAE_1000356800.1"/>
    <property type="gene ID" value="WBGene00260185"/>
</dbReference>
<dbReference type="GeneID" id="36377680"/>
<accession>A0A090LCU1</accession>
<evidence type="ECO:0000313" key="6">
    <source>
        <dbReference type="Proteomes" id="UP000035682"/>
    </source>
</evidence>
<evidence type="ECO:0000256" key="3">
    <source>
        <dbReference type="SAM" id="MobiDB-lite"/>
    </source>
</evidence>